<evidence type="ECO:0000313" key="2">
    <source>
        <dbReference type="Proteomes" id="UP000287651"/>
    </source>
</evidence>
<dbReference type="AlphaFoldDB" id="A0A426XFU9"/>
<dbReference type="Proteomes" id="UP000287651">
    <property type="component" value="Unassembled WGS sequence"/>
</dbReference>
<sequence>MRGFDCTCRTVRGVTSRVNGGVESAGVTACRRCRHRRSRGRATPSWVRVGVQASLAVRAGTGGIVPAQFGLVRPGDILPVGHRLAEVGGSVGEPAEVAVGAGAPGAKSMAQSGLVEHDVWVNGGRREHCRVW</sequence>
<protein>
    <submittedName>
        <fullName evidence="1">Uncharacterized protein</fullName>
    </submittedName>
</protein>
<gene>
    <name evidence="1" type="ORF">B296_00050806</name>
</gene>
<accession>A0A426XFU9</accession>
<reference evidence="1 2" key="1">
    <citation type="journal article" date="2014" name="Agronomy (Basel)">
        <title>A Draft Genome Sequence for Ensete ventricosum, the Drought-Tolerant Tree Against Hunger.</title>
        <authorList>
            <person name="Harrison J."/>
            <person name="Moore K.A."/>
            <person name="Paszkiewicz K."/>
            <person name="Jones T."/>
            <person name="Grant M."/>
            <person name="Ambacheew D."/>
            <person name="Muzemil S."/>
            <person name="Studholme D.J."/>
        </authorList>
    </citation>
    <scope>NUCLEOTIDE SEQUENCE [LARGE SCALE GENOMIC DNA]</scope>
</reference>
<name>A0A426XFU9_ENSVE</name>
<evidence type="ECO:0000313" key="1">
    <source>
        <dbReference type="EMBL" id="RRT38336.1"/>
    </source>
</evidence>
<comment type="caution">
    <text evidence="1">The sequence shown here is derived from an EMBL/GenBank/DDBJ whole genome shotgun (WGS) entry which is preliminary data.</text>
</comment>
<organism evidence="1 2">
    <name type="scientific">Ensete ventricosum</name>
    <name type="common">Abyssinian banana</name>
    <name type="synonym">Musa ensete</name>
    <dbReference type="NCBI Taxonomy" id="4639"/>
    <lineage>
        <taxon>Eukaryota</taxon>
        <taxon>Viridiplantae</taxon>
        <taxon>Streptophyta</taxon>
        <taxon>Embryophyta</taxon>
        <taxon>Tracheophyta</taxon>
        <taxon>Spermatophyta</taxon>
        <taxon>Magnoliopsida</taxon>
        <taxon>Liliopsida</taxon>
        <taxon>Zingiberales</taxon>
        <taxon>Musaceae</taxon>
        <taxon>Ensete</taxon>
    </lineage>
</organism>
<proteinExistence type="predicted"/>
<dbReference type="EMBL" id="AMZH03021303">
    <property type="protein sequence ID" value="RRT38336.1"/>
    <property type="molecule type" value="Genomic_DNA"/>
</dbReference>